<evidence type="ECO:0000313" key="2">
    <source>
        <dbReference type="EMBL" id="QCT06361.1"/>
    </source>
</evidence>
<dbReference type="Proteomes" id="UP000301475">
    <property type="component" value="Chromosome"/>
</dbReference>
<name>A0A4P8XTQ3_9FIRM</name>
<organism evidence="2 3">
    <name type="scientific">Ruminococcus bovis</name>
    <dbReference type="NCBI Taxonomy" id="2564099"/>
    <lineage>
        <taxon>Bacteria</taxon>
        <taxon>Bacillati</taxon>
        <taxon>Bacillota</taxon>
        <taxon>Clostridia</taxon>
        <taxon>Eubacteriales</taxon>
        <taxon>Oscillospiraceae</taxon>
        <taxon>Ruminococcus</taxon>
    </lineage>
</organism>
<dbReference type="SUPFAM" id="SSF56563">
    <property type="entry name" value="Major capsid protein gp5"/>
    <property type="match status" value="1"/>
</dbReference>
<protein>
    <submittedName>
        <fullName evidence="2">Phage major capsid protein</fullName>
    </submittedName>
</protein>
<accession>A0A4P8XTQ3</accession>
<evidence type="ECO:0000256" key="1">
    <source>
        <dbReference type="ARBA" id="ARBA00004328"/>
    </source>
</evidence>
<dbReference type="EMBL" id="CP039381">
    <property type="protein sequence ID" value="QCT06361.1"/>
    <property type="molecule type" value="Genomic_DNA"/>
</dbReference>
<dbReference type="Pfam" id="PF25209">
    <property type="entry name" value="Phage_capsid_4"/>
    <property type="match status" value="1"/>
</dbReference>
<dbReference type="NCBIfam" id="TIGR01554">
    <property type="entry name" value="major_cap_HK97"/>
    <property type="match status" value="1"/>
</dbReference>
<dbReference type="KEGG" id="ruj:E5Z56_02910"/>
<dbReference type="InterPro" id="IPR024455">
    <property type="entry name" value="Phage_capsid"/>
</dbReference>
<dbReference type="OrthoDB" id="1733209at2"/>
<comment type="subcellular location">
    <subcellularLocation>
        <location evidence="1">Virion</location>
    </subcellularLocation>
</comment>
<sequence length="336" mass="36820">MSNYKNISLEKGMYGVKGKSFTDVLEELDPSENYRGTSLENLDAFSRQLKRFDIKVSGKGSDTVDKFFSTSSSSALFPEYISRAVKQGMEQADVLSDIVATTTMIEGMDYRSITSEPTTDDKSLKVVMEGTQIPQTTIKTQDNLIKLHKRGRMLVSSYEAIRFQRLDLFTVTLKQIGAYIARAQLKDAVDVLINGDGNGNPASTINTSSTGNISYGDLVKLWSSLSPYELNTIIAPTASMEKLLSLTEMKDSVAGLNFQGTGKMITPMGANVIHTPEITGNYIIGVDKNCALEMVKAGDVQTEYDKLIDRQLERAAITSIAGFGKIFTGSAKVLKY</sequence>
<proteinExistence type="predicted"/>
<evidence type="ECO:0000313" key="3">
    <source>
        <dbReference type="Proteomes" id="UP000301475"/>
    </source>
</evidence>
<dbReference type="RefSeq" id="WP_138156443.1">
    <property type="nucleotide sequence ID" value="NZ_CP039381.1"/>
</dbReference>
<dbReference type="AlphaFoldDB" id="A0A4P8XTQ3"/>
<gene>
    <name evidence="2" type="ORF">E5Z56_02910</name>
</gene>
<reference evidence="2 3" key="1">
    <citation type="submission" date="2019-04" db="EMBL/GenBank/DDBJ databases">
        <authorList>
            <person name="Embree M."/>
            <person name="Gaffney J.R."/>
        </authorList>
    </citation>
    <scope>NUCLEOTIDE SEQUENCE [LARGE SCALE GENOMIC DNA]</scope>
    <source>
        <strain evidence="2 3">JE7A12</strain>
    </source>
</reference>
<keyword evidence="3" id="KW-1185">Reference proteome</keyword>